<dbReference type="STRING" id="1499966.U14_00973"/>
<reference evidence="1" key="1">
    <citation type="journal article" date="2015" name="PeerJ">
        <title>First genomic representation of candidate bacterial phylum KSB3 points to enhanced environmental sensing as a trigger of wastewater bulking.</title>
        <authorList>
            <person name="Sekiguchi Y."/>
            <person name="Ohashi A."/>
            <person name="Parks D.H."/>
            <person name="Yamauchi T."/>
            <person name="Tyson G.W."/>
            <person name="Hugenholtz P."/>
        </authorList>
    </citation>
    <scope>NUCLEOTIDE SEQUENCE [LARGE SCALE GENOMIC DNA]</scope>
</reference>
<organism evidence="1">
    <name type="scientific">Candidatus Moduliflexus flocculans</name>
    <dbReference type="NCBI Taxonomy" id="1499966"/>
    <lineage>
        <taxon>Bacteria</taxon>
        <taxon>Candidatus Moduliflexota</taxon>
        <taxon>Candidatus Moduliflexia</taxon>
        <taxon>Candidatus Moduliflexales</taxon>
        <taxon>Candidatus Moduliflexaceae</taxon>
    </lineage>
</organism>
<protein>
    <submittedName>
        <fullName evidence="1">Uncharacterized protein</fullName>
    </submittedName>
</protein>
<evidence type="ECO:0000313" key="2">
    <source>
        <dbReference type="Proteomes" id="UP000030700"/>
    </source>
</evidence>
<dbReference type="HOGENOM" id="CLU_737050_0_0_0"/>
<accession>A0A0S6VR79</accession>
<sequence>MPQIKDSAKTTLADHSISLQVAQQNFKTLNSADARAHLTMLGQMLRLAFQAITKKLPKDGGNNIDYLNYLKKIIATIEVVVTKHQLEAAKPNSDVQLSCTIDPTDSGFPIVVRDFTFLKSDQQQATEQLRHLPDDQKLVEDALYLIFRGLFPKDVVQQKLARNYYSTLLRLELPQTLQIHPYTHIKQDDTMNYCTVSFERLDEHHNLPRFYTLYLRIPSKSYLREEWQVELEDAIRTGISTVSNLELTTLAEKIEAIFGVQLEYIERFDVGPFYSKYTENGTAVKSLIEADDDCIMMFSKASVVRMGEESHTSLKERFLGWRTGDESVGEFSPAINSPQYILMPHRLIQKVHNLNITLKDHTKMFGVTSKGEIYE</sequence>
<name>A0A0S6VR79_9BACT</name>
<dbReference type="EMBL" id="DF820455">
    <property type="protein sequence ID" value="GAK49749.1"/>
    <property type="molecule type" value="Genomic_DNA"/>
</dbReference>
<dbReference type="Proteomes" id="UP000030700">
    <property type="component" value="Unassembled WGS sequence"/>
</dbReference>
<evidence type="ECO:0000313" key="1">
    <source>
        <dbReference type="EMBL" id="GAK49749.1"/>
    </source>
</evidence>
<gene>
    <name evidence="1" type="ORF">U14_00973</name>
</gene>
<dbReference type="AlphaFoldDB" id="A0A0S6VR79"/>
<proteinExistence type="predicted"/>
<keyword evidence="2" id="KW-1185">Reference proteome</keyword>